<gene>
    <name evidence="1" type="ORF">LTR24_009848</name>
</gene>
<proteinExistence type="predicted"/>
<keyword evidence="2" id="KW-1185">Reference proteome</keyword>
<dbReference type="EMBL" id="JAVRRG010000242">
    <property type="protein sequence ID" value="KAK5075835.1"/>
    <property type="molecule type" value="Genomic_DNA"/>
</dbReference>
<name>A0ABR0JWJ0_9EURO</name>
<dbReference type="Proteomes" id="UP001345013">
    <property type="component" value="Unassembled WGS sequence"/>
</dbReference>
<organism evidence="1 2">
    <name type="scientific">Lithohypha guttulata</name>
    <dbReference type="NCBI Taxonomy" id="1690604"/>
    <lineage>
        <taxon>Eukaryota</taxon>
        <taxon>Fungi</taxon>
        <taxon>Dikarya</taxon>
        <taxon>Ascomycota</taxon>
        <taxon>Pezizomycotina</taxon>
        <taxon>Eurotiomycetes</taxon>
        <taxon>Chaetothyriomycetidae</taxon>
        <taxon>Chaetothyriales</taxon>
        <taxon>Trichomeriaceae</taxon>
        <taxon>Lithohypha</taxon>
    </lineage>
</organism>
<accession>A0ABR0JWJ0</accession>
<evidence type="ECO:0000313" key="1">
    <source>
        <dbReference type="EMBL" id="KAK5075835.1"/>
    </source>
</evidence>
<protein>
    <recommendedName>
        <fullName evidence="3">F-box domain-containing protein</fullName>
    </recommendedName>
</protein>
<comment type="caution">
    <text evidence="1">The sequence shown here is derived from an EMBL/GenBank/DDBJ whole genome shotgun (WGS) entry which is preliminary data.</text>
</comment>
<reference evidence="1 2" key="1">
    <citation type="submission" date="2023-08" db="EMBL/GenBank/DDBJ databases">
        <title>Black Yeasts Isolated from many extreme environments.</title>
        <authorList>
            <person name="Coleine C."/>
            <person name="Stajich J.E."/>
            <person name="Selbmann L."/>
        </authorList>
    </citation>
    <scope>NUCLEOTIDE SEQUENCE [LARGE SCALE GENOMIC DNA]</scope>
    <source>
        <strain evidence="1 2">CCFEE 5885</strain>
    </source>
</reference>
<sequence>MDLLGDAQTGCKDTIECSKVSKSSEQFQVMLSSQKRRVHSITQKQRFRLFDLPLEVQRMIFDACYEPWNLRIIDFYWCVKRSQYFSLERYSHDAKYNPVLLEGLPSPSLSLTCKSVYHETQRSLMKSFDGLTSITTRDCHFQLPVLPERLGFAYQQTKYLEMDVRSFVDLFSPLSFPALKFLTIKCTPICLYSNPLAREYPENDEAFQEWAKKQHSVLERRSRKPLLHTKFTTILDPQFEQIHGDECVRCYLAEQQSDVLVQRDRCDCGKHGARSEGDNILELGHYRSER</sequence>
<evidence type="ECO:0000313" key="2">
    <source>
        <dbReference type="Proteomes" id="UP001345013"/>
    </source>
</evidence>
<evidence type="ECO:0008006" key="3">
    <source>
        <dbReference type="Google" id="ProtNLM"/>
    </source>
</evidence>